<name>A0A1G9TL95_9SPHI</name>
<evidence type="ECO:0000256" key="4">
    <source>
        <dbReference type="RuleBase" id="RU003495"/>
    </source>
</evidence>
<evidence type="ECO:0000313" key="7">
    <source>
        <dbReference type="Proteomes" id="UP000199226"/>
    </source>
</evidence>
<keyword evidence="6" id="KW-0449">Lipoprotein</keyword>
<dbReference type="InterPro" id="IPR009009">
    <property type="entry name" value="RlpA-like_DPBB"/>
</dbReference>
<dbReference type="Proteomes" id="UP000199226">
    <property type="component" value="Unassembled WGS sequence"/>
</dbReference>
<proteinExistence type="inferred from homology"/>
<dbReference type="CDD" id="cd22268">
    <property type="entry name" value="DPBB_RlpA-like"/>
    <property type="match status" value="1"/>
</dbReference>
<dbReference type="PANTHER" id="PTHR34183:SF1">
    <property type="entry name" value="ENDOLYTIC PEPTIDOGLYCAN TRANSGLYCOSYLASE RLPA"/>
    <property type="match status" value="1"/>
</dbReference>
<sequence length="143" mass="15592" precursor="true">MKTLIFIVFSFISVASALAQQTDIPKDSLQKDSIQADSILSSNLRAVRGRATYYASKFHGRRTSNGDIFSNNKMTAAHLKLPFGTIVTVTNLVNGRSVDVRVNDRGPHTKAFIIDVSQAAAKELGFYGKGVANVVISYEIPEN</sequence>
<evidence type="ECO:0000313" key="6">
    <source>
        <dbReference type="EMBL" id="SDM48487.1"/>
    </source>
</evidence>
<feature type="chain" id="PRO_5011801218" description="Probable endolytic peptidoglycan transglycosylase RlpA" evidence="3">
    <location>
        <begin position="20"/>
        <end position="143"/>
    </location>
</feature>
<dbReference type="STRING" id="990371.SAMN05421813_11368"/>
<dbReference type="HAMAP" id="MF_02071">
    <property type="entry name" value="RlpA"/>
    <property type="match status" value="1"/>
</dbReference>
<dbReference type="GO" id="GO:0071555">
    <property type="term" value="P:cell wall organization"/>
    <property type="evidence" value="ECO:0007669"/>
    <property type="project" value="UniProtKB-KW"/>
</dbReference>
<dbReference type="Gene3D" id="2.40.40.10">
    <property type="entry name" value="RlpA-like domain"/>
    <property type="match status" value="1"/>
</dbReference>
<evidence type="ECO:0000259" key="5">
    <source>
        <dbReference type="Pfam" id="PF03330"/>
    </source>
</evidence>
<comment type="function">
    <text evidence="3">Lytic transglycosylase with a strong preference for naked glycan strands that lack stem peptides.</text>
</comment>
<dbReference type="InterPro" id="IPR034718">
    <property type="entry name" value="RlpA"/>
</dbReference>
<dbReference type="InterPro" id="IPR012997">
    <property type="entry name" value="RplA"/>
</dbReference>
<evidence type="ECO:0000256" key="1">
    <source>
        <dbReference type="ARBA" id="ARBA00023239"/>
    </source>
</evidence>
<feature type="signal peptide" evidence="3">
    <location>
        <begin position="1"/>
        <end position="19"/>
    </location>
</feature>
<dbReference type="EMBL" id="FNHH01000013">
    <property type="protein sequence ID" value="SDM48487.1"/>
    <property type="molecule type" value="Genomic_DNA"/>
</dbReference>
<keyword evidence="3" id="KW-0732">Signal</keyword>
<dbReference type="Pfam" id="PF03330">
    <property type="entry name" value="DPBB_1"/>
    <property type="match status" value="1"/>
</dbReference>
<feature type="domain" description="RlpA-like protein double-psi beta-barrel" evidence="5">
    <location>
        <begin position="48"/>
        <end position="135"/>
    </location>
</feature>
<protein>
    <recommendedName>
        <fullName evidence="3">Probable endolytic peptidoglycan transglycosylase RlpA</fullName>
        <ecNumber evidence="3">4.2.2.-</ecNumber>
    </recommendedName>
</protein>
<evidence type="ECO:0000256" key="3">
    <source>
        <dbReference type="HAMAP-Rule" id="MF_02071"/>
    </source>
</evidence>
<dbReference type="PANTHER" id="PTHR34183">
    <property type="entry name" value="ENDOLYTIC PEPTIDOGLYCAN TRANSGLYCOSYLASE RLPA"/>
    <property type="match status" value="1"/>
</dbReference>
<dbReference type="GO" id="GO:0008932">
    <property type="term" value="F:lytic endotransglycosylase activity"/>
    <property type="evidence" value="ECO:0007669"/>
    <property type="project" value="UniProtKB-UniRule"/>
</dbReference>
<dbReference type="RefSeq" id="WP_221406324.1">
    <property type="nucleotide sequence ID" value="NZ_FNHH01000013.1"/>
</dbReference>
<dbReference type="SUPFAM" id="SSF50685">
    <property type="entry name" value="Barwin-like endoglucanases"/>
    <property type="match status" value="1"/>
</dbReference>
<dbReference type="NCBIfam" id="TIGR00413">
    <property type="entry name" value="rlpA"/>
    <property type="match status" value="1"/>
</dbReference>
<dbReference type="InterPro" id="IPR036908">
    <property type="entry name" value="RlpA-like_sf"/>
</dbReference>
<keyword evidence="1 3" id="KW-0456">Lyase</keyword>
<organism evidence="6 7">
    <name type="scientific">Daejeonella rubra</name>
    <dbReference type="NCBI Taxonomy" id="990371"/>
    <lineage>
        <taxon>Bacteria</taxon>
        <taxon>Pseudomonadati</taxon>
        <taxon>Bacteroidota</taxon>
        <taxon>Sphingobacteriia</taxon>
        <taxon>Sphingobacteriales</taxon>
        <taxon>Sphingobacteriaceae</taxon>
        <taxon>Daejeonella</taxon>
    </lineage>
</organism>
<reference evidence="7" key="1">
    <citation type="submission" date="2016-10" db="EMBL/GenBank/DDBJ databases">
        <authorList>
            <person name="Varghese N."/>
            <person name="Submissions S."/>
        </authorList>
    </citation>
    <scope>NUCLEOTIDE SEQUENCE [LARGE SCALE GENOMIC DNA]</scope>
    <source>
        <strain evidence="7">DSM 24536</strain>
    </source>
</reference>
<dbReference type="GO" id="GO:0000270">
    <property type="term" value="P:peptidoglycan metabolic process"/>
    <property type="evidence" value="ECO:0007669"/>
    <property type="project" value="UniProtKB-UniRule"/>
</dbReference>
<gene>
    <name evidence="3" type="primary">rlpA</name>
    <name evidence="6" type="ORF">SAMN05421813_11368</name>
</gene>
<dbReference type="AlphaFoldDB" id="A0A1G9TL95"/>
<dbReference type="EC" id="4.2.2.-" evidence="3"/>
<evidence type="ECO:0000256" key="2">
    <source>
        <dbReference type="ARBA" id="ARBA00023316"/>
    </source>
</evidence>
<accession>A0A1G9TL95</accession>
<comment type="similarity">
    <text evidence="3 4">Belongs to the RlpA family.</text>
</comment>
<keyword evidence="2 3" id="KW-0961">Cell wall biogenesis/degradation</keyword>
<keyword evidence="7" id="KW-1185">Reference proteome</keyword>